<dbReference type="GO" id="GO:0005615">
    <property type="term" value="C:extracellular space"/>
    <property type="evidence" value="ECO:0007669"/>
    <property type="project" value="TreeGrafter"/>
</dbReference>
<dbReference type="InterPro" id="IPR020901">
    <property type="entry name" value="Prtase_inh_Kunz-CS"/>
</dbReference>
<reference evidence="7" key="1">
    <citation type="submission" date="2025-08" db="UniProtKB">
        <authorList>
            <consortium name="RefSeq"/>
        </authorList>
    </citation>
    <scope>IDENTIFICATION</scope>
    <source>
        <tissue evidence="7">Blood</tissue>
    </source>
</reference>
<evidence type="ECO:0000256" key="2">
    <source>
        <dbReference type="ARBA" id="ARBA00022900"/>
    </source>
</evidence>
<evidence type="ECO:0000313" key="6">
    <source>
        <dbReference type="Proteomes" id="UP001190640"/>
    </source>
</evidence>
<dbReference type="InterPro" id="IPR050098">
    <property type="entry name" value="TFPI/VKTCI-like"/>
</dbReference>
<dbReference type="SMART" id="SM00131">
    <property type="entry name" value="KU"/>
    <property type="match status" value="1"/>
</dbReference>
<feature type="chain" id="PRO_5041698859" evidence="4">
    <location>
        <begin position="27"/>
        <end position="84"/>
    </location>
</feature>
<dbReference type="KEGG" id="emc:129331025"/>
<protein>
    <submittedName>
        <fullName evidence="7">KappaPI-actitoxin-Avd3a-like</fullName>
    </submittedName>
</protein>
<accession>A0AA97JFD5</accession>
<feature type="signal peptide" evidence="4">
    <location>
        <begin position="1"/>
        <end position="26"/>
    </location>
</feature>
<gene>
    <name evidence="7" type="primary">LOC129331025</name>
</gene>
<dbReference type="SUPFAM" id="SSF57362">
    <property type="entry name" value="BPTI-like"/>
    <property type="match status" value="1"/>
</dbReference>
<name>A0AA97JFD5_EUBMA</name>
<evidence type="ECO:0000313" key="7">
    <source>
        <dbReference type="RefSeq" id="XP_054837322.1"/>
    </source>
</evidence>
<dbReference type="PROSITE" id="PS00280">
    <property type="entry name" value="BPTI_KUNITZ_1"/>
    <property type="match status" value="1"/>
</dbReference>
<keyword evidence="4" id="KW-0732">Signal</keyword>
<dbReference type="PRINTS" id="PR00759">
    <property type="entry name" value="BASICPTASE"/>
</dbReference>
<organism evidence="6 7">
    <name type="scientific">Eublepharis macularius</name>
    <name type="common">Leopard gecko</name>
    <name type="synonym">Cyrtodactylus macularius</name>
    <dbReference type="NCBI Taxonomy" id="481883"/>
    <lineage>
        <taxon>Eukaryota</taxon>
        <taxon>Metazoa</taxon>
        <taxon>Chordata</taxon>
        <taxon>Craniata</taxon>
        <taxon>Vertebrata</taxon>
        <taxon>Euteleostomi</taxon>
        <taxon>Lepidosauria</taxon>
        <taxon>Squamata</taxon>
        <taxon>Bifurcata</taxon>
        <taxon>Gekkota</taxon>
        <taxon>Eublepharidae</taxon>
        <taxon>Eublepharinae</taxon>
        <taxon>Eublepharis</taxon>
    </lineage>
</organism>
<keyword evidence="3" id="KW-1015">Disulfide bond</keyword>
<dbReference type="InterPro" id="IPR036880">
    <property type="entry name" value="Kunitz_BPTI_sf"/>
</dbReference>
<keyword evidence="2" id="KW-0722">Serine protease inhibitor</keyword>
<dbReference type="Proteomes" id="UP001190640">
    <property type="component" value="Chromosome 5"/>
</dbReference>
<dbReference type="RefSeq" id="XP_054837322.1">
    <property type="nucleotide sequence ID" value="XM_054981347.1"/>
</dbReference>
<dbReference type="Pfam" id="PF00014">
    <property type="entry name" value="Kunitz_BPTI"/>
    <property type="match status" value="1"/>
</dbReference>
<dbReference type="PANTHER" id="PTHR10083:SF374">
    <property type="entry name" value="BPTI_KUNITZ INHIBITOR DOMAIN-CONTAINING PROTEIN"/>
    <property type="match status" value="1"/>
</dbReference>
<evidence type="ECO:0000256" key="4">
    <source>
        <dbReference type="SAM" id="SignalP"/>
    </source>
</evidence>
<dbReference type="PROSITE" id="PS50279">
    <property type="entry name" value="BPTI_KUNITZ_2"/>
    <property type="match status" value="1"/>
</dbReference>
<dbReference type="Gene3D" id="4.10.410.10">
    <property type="entry name" value="Pancreatic trypsin inhibitor Kunitz domain"/>
    <property type="match status" value="1"/>
</dbReference>
<evidence type="ECO:0000256" key="1">
    <source>
        <dbReference type="ARBA" id="ARBA00022690"/>
    </source>
</evidence>
<sequence>MKATILPLLLIGLLAIWAGMPDATEAKDICRLPAEAGPCLALFPRWFYNWKAKECQKFNYGGCGGNANNFKTLEECQRVCGGRG</sequence>
<dbReference type="CDD" id="cd00109">
    <property type="entry name" value="Kunitz-type"/>
    <property type="match status" value="1"/>
</dbReference>
<dbReference type="AlphaFoldDB" id="A0AA97JFD5"/>
<feature type="domain" description="BPTI/Kunitz inhibitor" evidence="5">
    <location>
        <begin position="30"/>
        <end position="80"/>
    </location>
</feature>
<evidence type="ECO:0000259" key="5">
    <source>
        <dbReference type="PROSITE" id="PS50279"/>
    </source>
</evidence>
<dbReference type="FunFam" id="4.10.410.10:FF:000015">
    <property type="entry name" value="WAP four-disulfide core domain 6A"/>
    <property type="match status" value="1"/>
</dbReference>
<dbReference type="PANTHER" id="PTHR10083">
    <property type="entry name" value="KUNITZ-TYPE PROTEASE INHIBITOR-RELATED"/>
    <property type="match status" value="1"/>
</dbReference>
<dbReference type="GeneID" id="129331025"/>
<dbReference type="GO" id="GO:0004867">
    <property type="term" value="F:serine-type endopeptidase inhibitor activity"/>
    <property type="evidence" value="ECO:0007669"/>
    <property type="project" value="UniProtKB-KW"/>
</dbReference>
<keyword evidence="6" id="KW-1185">Reference proteome</keyword>
<evidence type="ECO:0000256" key="3">
    <source>
        <dbReference type="ARBA" id="ARBA00023157"/>
    </source>
</evidence>
<dbReference type="InterPro" id="IPR002223">
    <property type="entry name" value="Kunitz_BPTI"/>
</dbReference>
<keyword evidence="1" id="KW-0646">Protease inhibitor</keyword>
<proteinExistence type="predicted"/>